<proteinExistence type="predicted"/>
<dbReference type="InterPro" id="IPR011008">
    <property type="entry name" value="Dimeric_a/b-barrel"/>
</dbReference>
<name>A0A916U9D3_9HYPH</name>
<dbReference type="Proteomes" id="UP000637002">
    <property type="component" value="Unassembled WGS sequence"/>
</dbReference>
<dbReference type="AlphaFoldDB" id="A0A916U9D3"/>
<dbReference type="Gene3D" id="3.30.70.100">
    <property type="match status" value="1"/>
</dbReference>
<dbReference type="SUPFAM" id="SSF54909">
    <property type="entry name" value="Dimeric alpha+beta barrel"/>
    <property type="match status" value="1"/>
</dbReference>
<reference evidence="1" key="2">
    <citation type="submission" date="2020-09" db="EMBL/GenBank/DDBJ databases">
        <authorList>
            <person name="Sun Q."/>
            <person name="Zhou Y."/>
        </authorList>
    </citation>
    <scope>NUCLEOTIDE SEQUENCE</scope>
    <source>
        <strain evidence="1">CGMCC 1.12919</strain>
    </source>
</reference>
<sequence length="106" mass="11724">MRKGQPMPVLLIVSYVPSEAQEAIAAADRRASAERINALDGFRWKFWVREAAAGTRGGVYLFDSLEAARAWGEPTRERLSAAGGREVTIRYLDFDEALSAVNHAPF</sequence>
<dbReference type="PANTHER" id="PTHR39169:SF1">
    <property type="entry name" value="MONOOXYGENASE YDHR-RELATED"/>
    <property type="match status" value="1"/>
</dbReference>
<dbReference type="Pfam" id="PF08803">
    <property type="entry name" value="ydhR"/>
    <property type="match status" value="1"/>
</dbReference>
<keyword evidence="2" id="KW-1185">Reference proteome</keyword>
<protein>
    <recommendedName>
        <fullName evidence="3">Monooxygenase</fullName>
    </recommendedName>
</protein>
<evidence type="ECO:0000313" key="2">
    <source>
        <dbReference type="Proteomes" id="UP000637002"/>
    </source>
</evidence>
<gene>
    <name evidence="1" type="ORF">GCM10010994_24990</name>
</gene>
<reference evidence="1" key="1">
    <citation type="journal article" date="2014" name="Int. J. Syst. Evol. Microbiol.">
        <title>Complete genome sequence of Corynebacterium casei LMG S-19264T (=DSM 44701T), isolated from a smear-ripened cheese.</title>
        <authorList>
            <consortium name="US DOE Joint Genome Institute (JGI-PGF)"/>
            <person name="Walter F."/>
            <person name="Albersmeier A."/>
            <person name="Kalinowski J."/>
            <person name="Ruckert C."/>
        </authorList>
    </citation>
    <scope>NUCLEOTIDE SEQUENCE</scope>
    <source>
        <strain evidence="1">CGMCC 1.12919</strain>
    </source>
</reference>
<dbReference type="EMBL" id="BMGG01000004">
    <property type="protein sequence ID" value="GGC65400.1"/>
    <property type="molecule type" value="Genomic_DNA"/>
</dbReference>
<comment type="caution">
    <text evidence="1">The sequence shown here is derived from an EMBL/GenBank/DDBJ whole genome shotgun (WGS) entry which is preliminary data.</text>
</comment>
<evidence type="ECO:0000313" key="1">
    <source>
        <dbReference type="EMBL" id="GGC65400.1"/>
    </source>
</evidence>
<organism evidence="1 2">
    <name type="scientific">Chelatococcus reniformis</name>
    <dbReference type="NCBI Taxonomy" id="1494448"/>
    <lineage>
        <taxon>Bacteria</taxon>
        <taxon>Pseudomonadati</taxon>
        <taxon>Pseudomonadota</taxon>
        <taxon>Alphaproteobacteria</taxon>
        <taxon>Hyphomicrobiales</taxon>
        <taxon>Chelatococcaceae</taxon>
        <taxon>Chelatococcus</taxon>
    </lineage>
</organism>
<accession>A0A916U9D3</accession>
<dbReference type="PANTHER" id="PTHR39169">
    <property type="match status" value="1"/>
</dbReference>
<evidence type="ECO:0008006" key="3">
    <source>
        <dbReference type="Google" id="ProtNLM"/>
    </source>
</evidence>
<dbReference type="InterPro" id="IPR014910">
    <property type="entry name" value="YdhR"/>
</dbReference>